<sequence>MALETITGFITTYARTATTLPGLRLFFVPTGNAVQGDHLFVTQRVQATISNASTGAFTVNLEASDTLYGVPDGSLRYYPRIEWLDSANNSIGMDFVQWQMRVPVGGGTLEDILDAPTNSDALYFSAAPTYADLLVDVGNLSPGTDVYWTAAPEGEINYFEAA</sequence>
<evidence type="ECO:0000313" key="1">
    <source>
        <dbReference type="EMBL" id="RFA15821.1"/>
    </source>
</evidence>
<dbReference type="Proteomes" id="UP000256541">
    <property type="component" value="Unassembled WGS sequence"/>
</dbReference>
<comment type="caution">
    <text evidence="1">The sequence shown here is derived from an EMBL/GenBank/DDBJ whole genome shotgun (WGS) entry which is preliminary data.</text>
</comment>
<name>A0A3E0W1E4_9MICO</name>
<proteinExistence type="predicted"/>
<dbReference type="RefSeq" id="WP_116410759.1">
    <property type="nucleotide sequence ID" value="NZ_NBXB01000017.1"/>
</dbReference>
<evidence type="ECO:0000313" key="2">
    <source>
        <dbReference type="Proteomes" id="UP000256541"/>
    </source>
</evidence>
<dbReference type="OrthoDB" id="9768177at2"/>
<organism evidence="1 2">
    <name type="scientific">Subtercola boreus</name>
    <dbReference type="NCBI Taxonomy" id="120213"/>
    <lineage>
        <taxon>Bacteria</taxon>
        <taxon>Bacillati</taxon>
        <taxon>Actinomycetota</taxon>
        <taxon>Actinomycetes</taxon>
        <taxon>Micrococcales</taxon>
        <taxon>Microbacteriaceae</taxon>
        <taxon>Subtercola</taxon>
    </lineage>
</organism>
<reference evidence="1 2" key="1">
    <citation type="submission" date="2017-04" db="EMBL/GenBank/DDBJ databases">
        <title>Comparative genome analysis of Subtercola boreus.</title>
        <authorList>
            <person name="Cho Y.-J."/>
            <person name="Cho A."/>
            <person name="Kim O.-S."/>
            <person name="Lee J.-I."/>
        </authorList>
    </citation>
    <scope>NUCLEOTIDE SEQUENCE [LARGE SCALE GENOMIC DNA]</scope>
    <source>
        <strain evidence="1 2">P27479</strain>
    </source>
</reference>
<dbReference type="AlphaFoldDB" id="A0A3E0W1E4"/>
<accession>A0A3E0W1E4</accession>
<protein>
    <submittedName>
        <fullName evidence="1">Uncharacterized protein</fullName>
    </submittedName>
</protein>
<dbReference type="EMBL" id="NBXB01000017">
    <property type="protein sequence ID" value="RFA15821.1"/>
    <property type="molecule type" value="Genomic_DNA"/>
</dbReference>
<gene>
    <name evidence="1" type="ORF">B7R22_05285</name>
</gene>